<dbReference type="EMBL" id="AP026560">
    <property type="protein sequence ID" value="BDP43051.1"/>
    <property type="molecule type" value="Genomic_DNA"/>
</dbReference>
<dbReference type="CDD" id="cd06267">
    <property type="entry name" value="PBP1_LacI_sugar_binding-like"/>
    <property type="match status" value="1"/>
</dbReference>
<evidence type="ECO:0000256" key="3">
    <source>
        <dbReference type="ARBA" id="ARBA00023163"/>
    </source>
</evidence>
<keyword evidence="6" id="KW-1185">Reference proteome</keyword>
<evidence type="ECO:0000313" key="6">
    <source>
        <dbReference type="Proteomes" id="UP001064971"/>
    </source>
</evidence>
<evidence type="ECO:0000256" key="2">
    <source>
        <dbReference type="ARBA" id="ARBA00023125"/>
    </source>
</evidence>
<dbReference type="InterPro" id="IPR000843">
    <property type="entry name" value="HTH_LacI"/>
</dbReference>
<dbReference type="PROSITE" id="PS50932">
    <property type="entry name" value="HTH_LACI_2"/>
    <property type="match status" value="1"/>
</dbReference>
<dbReference type="PANTHER" id="PTHR30146:SF109">
    <property type="entry name" value="HTH-TYPE TRANSCRIPTIONAL REGULATOR GALS"/>
    <property type="match status" value="1"/>
</dbReference>
<dbReference type="CDD" id="cd01392">
    <property type="entry name" value="HTH_LacI"/>
    <property type="match status" value="1"/>
</dbReference>
<dbReference type="SMART" id="SM00354">
    <property type="entry name" value="HTH_LACI"/>
    <property type="match status" value="1"/>
</dbReference>
<sequence length="337" mass="35845">MWRVVSLGHLVRPTINDIARACGVSKGTVSRVLNGHATVAAPTRERVQETMRRMGYAPDPVARHLSWRTGQTLGLSLAAQDLTFSPYHVLLRRALEGHTAPLGVQLVDLRDDLGGVARLPSAVLVLHAQGDDDPRLRLLRGRGVPAVLVGHQPGSFWVAPDDEGGGYLATTQLLRAGHRRLAYLGRGPSQVAQDRERGCLRAAREAGAEVIPIEADFTVLSGYRALRRAWEGGARFTACFAQSDESAVGAVAALEDLGLRVPGDVSVVGFDGLPELPLPVPLTTVAQDIPRLARTALSLMQEATSGQPPRGEFIPVQLIPGATVSHVTAARSPGGNP</sequence>
<name>A0ABN6RI44_9DEIO</name>
<reference evidence="5" key="1">
    <citation type="submission" date="2022-07" db="EMBL/GenBank/DDBJ databases">
        <title>Complete Genome Sequence of the Radioresistant Bacterium Deinococcus aetherius ST0316, Isolated from the Air Dust collected in Lower Stratosphere above Japan.</title>
        <authorList>
            <person name="Satoh K."/>
            <person name="Hagiwara K."/>
            <person name="Katsumata K."/>
            <person name="Kubo A."/>
            <person name="Yokobori S."/>
            <person name="Yamagishi A."/>
            <person name="Oono Y."/>
            <person name="Narumi I."/>
        </authorList>
    </citation>
    <scope>NUCLEOTIDE SEQUENCE</scope>
    <source>
        <strain evidence="5">ST0316</strain>
    </source>
</reference>
<feature type="domain" description="HTH lacI-type" evidence="4">
    <location>
        <begin position="13"/>
        <end position="67"/>
    </location>
</feature>
<organism evidence="5 6">
    <name type="scientific">Deinococcus aetherius</name>
    <dbReference type="NCBI Taxonomy" id="200252"/>
    <lineage>
        <taxon>Bacteria</taxon>
        <taxon>Thermotogati</taxon>
        <taxon>Deinococcota</taxon>
        <taxon>Deinococci</taxon>
        <taxon>Deinococcales</taxon>
        <taxon>Deinococcaceae</taxon>
        <taxon>Deinococcus</taxon>
    </lineage>
</organism>
<dbReference type="Pfam" id="PF00356">
    <property type="entry name" value="LacI"/>
    <property type="match status" value="1"/>
</dbReference>
<dbReference type="Proteomes" id="UP001064971">
    <property type="component" value="Chromosome"/>
</dbReference>
<evidence type="ECO:0000259" key="4">
    <source>
        <dbReference type="PROSITE" id="PS50932"/>
    </source>
</evidence>
<dbReference type="PRINTS" id="PR00036">
    <property type="entry name" value="HTHLACI"/>
</dbReference>
<dbReference type="InterPro" id="IPR028082">
    <property type="entry name" value="Peripla_BP_I"/>
</dbReference>
<evidence type="ECO:0000313" key="5">
    <source>
        <dbReference type="EMBL" id="BDP43051.1"/>
    </source>
</evidence>
<dbReference type="SUPFAM" id="SSF47413">
    <property type="entry name" value="lambda repressor-like DNA-binding domains"/>
    <property type="match status" value="1"/>
</dbReference>
<dbReference type="InterPro" id="IPR046335">
    <property type="entry name" value="LacI/GalR-like_sensor"/>
</dbReference>
<gene>
    <name evidence="5" type="ORF">DAETH_30200</name>
</gene>
<dbReference type="Gene3D" id="1.10.260.40">
    <property type="entry name" value="lambda repressor-like DNA-binding domains"/>
    <property type="match status" value="1"/>
</dbReference>
<keyword evidence="2" id="KW-0238">DNA-binding</keyword>
<proteinExistence type="predicted"/>
<dbReference type="Pfam" id="PF13377">
    <property type="entry name" value="Peripla_BP_3"/>
    <property type="match status" value="1"/>
</dbReference>
<dbReference type="InterPro" id="IPR010982">
    <property type="entry name" value="Lambda_DNA-bd_dom_sf"/>
</dbReference>
<dbReference type="Gene3D" id="3.40.50.2300">
    <property type="match status" value="2"/>
</dbReference>
<protein>
    <submittedName>
        <fullName evidence="5">LacI family transcriptional regulator</fullName>
    </submittedName>
</protein>
<dbReference type="SUPFAM" id="SSF53822">
    <property type="entry name" value="Periplasmic binding protein-like I"/>
    <property type="match status" value="1"/>
</dbReference>
<accession>A0ABN6RI44</accession>
<keyword evidence="3" id="KW-0804">Transcription</keyword>
<dbReference type="PANTHER" id="PTHR30146">
    <property type="entry name" value="LACI-RELATED TRANSCRIPTIONAL REPRESSOR"/>
    <property type="match status" value="1"/>
</dbReference>
<evidence type="ECO:0000256" key="1">
    <source>
        <dbReference type="ARBA" id="ARBA00023015"/>
    </source>
</evidence>
<keyword evidence="1" id="KW-0805">Transcription regulation</keyword>